<proteinExistence type="predicted"/>
<feature type="transmembrane region" description="Helical" evidence="1">
    <location>
        <begin position="71"/>
        <end position="91"/>
    </location>
</feature>
<keyword evidence="1" id="KW-0812">Transmembrane</keyword>
<sequence>MNFFILQEEGNEEHNNQNLQDVSAYSCGPNNVACFENIFLGIICILSAALFIISFKKILNDKNNILDKMDKILFFFAILQMISLSLYFLLLQNTFALATIRAFRLGNLNRNFFEKANNLQERNLKVFYDARSDLLEEMELEEIEQSHHQNNQSANKFFD</sequence>
<accession>A0A0V0QNG3</accession>
<keyword evidence="1" id="KW-1133">Transmembrane helix</keyword>
<name>A0A0V0QNG3_PSEPJ</name>
<comment type="caution">
    <text evidence="2">The sequence shown here is derived from an EMBL/GenBank/DDBJ whole genome shotgun (WGS) entry which is preliminary data.</text>
</comment>
<reference evidence="2 3" key="1">
    <citation type="journal article" date="2015" name="Sci. Rep.">
        <title>Genome of the facultative scuticociliatosis pathogen Pseudocohnilembus persalinus provides insight into its virulence through horizontal gene transfer.</title>
        <authorList>
            <person name="Xiong J."/>
            <person name="Wang G."/>
            <person name="Cheng J."/>
            <person name="Tian M."/>
            <person name="Pan X."/>
            <person name="Warren A."/>
            <person name="Jiang C."/>
            <person name="Yuan D."/>
            <person name="Miao W."/>
        </authorList>
    </citation>
    <scope>NUCLEOTIDE SEQUENCE [LARGE SCALE GENOMIC DNA]</scope>
    <source>
        <strain evidence="2">36N120E</strain>
    </source>
</reference>
<keyword evidence="1" id="KW-0472">Membrane</keyword>
<dbReference type="Proteomes" id="UP000054937">
    <property type="component" value="Unassembled WGS sequence"/>
</dbReference>
<dbReference type="EMBL" id="LDAU01000125">
    <property type="protein sequence ID" value="KRX03855.1"/>
    <property type="molecule type" value="Genomic_DNA"/>
</dbReference>
<feature type="transmembrane region" description="Helical" evidence="1">
    <location>
        <begin position="38"/>
        <end position="59"/>
    </location>
</feature>
<protein>
    <recommendedName>
        <fullName evidence="4">Transmembrane protein</fullName>
    </recommendedName>
</protein>
<dbReference type="AlphaFoldDB" id="A0A0V0QNG3"/>
<evidence type="ECO:0000313" key="2">
    <source>
        <dbReference type="EMBL" id="KRX03855.1"/>
    </source>
</evidence>
<evidence type="ECO:0000313" key="3">
    <source>
        <dbReference type="Proteomes" id="UP000054937"/>
    </source>
</evidence>
<evidence type="ECO:0008006" key="4">
    <source>
        <dbReference type="Google" id="ProtNLM"/>
    </source>
</evidence>
<evidence type="ECO:0000256" key="1">
    <source>
        <dbReference type="SAM" id="Phobius"/>
    </source>
</evidence>
<organism evidence="2 3">
    <name type="scientific">Pseudocohnilembus persalinus</name>
    <name type="common">Ciliate</name>
    <dbReference type="NCBI Taxonomy" id="266149"/>
    <lineage>
        <taxon>Eukaryota</taxon>
        <taxon>Sar</taxon>
        <taxon>Alveolata</taxon>
        <taxon>Ciliophora</taxon>
        <taxon>Intramacronucleata</taxon>
        <taxon>Oligohymenophorea</taxon>
        <taxon>Scuticociliatia</taxon>
        <taxon>Philasterida</taxon>
        <taxon>Pseudocohnilembidae</taxon>
        <taxon>Pseudocohnilembus</taxon>
    </lineage>
</organism>
<keyword evidence="3" id="KW-1185">Reference proteome</keyword>
<gene>
    <name evidence="2" type="ORF">PPERSA_04650</name>
</gene>
<dbReference type="InParanoid" id="A0A0V0QNG3"/>